<dbReference type="Pfam" id="PF10181">
    <property type="entry name" value="PIG-H"/>
    <property type="match status" value="1"/>
</dbReference>
<dbReference type="GeneID" id="34621192"/>
<protein>
    <submittedName>
        <fullName evidence="6">Uncharacterized protein LOC34621192</fullName>
    </submittedName>
</protein>
<dbReference type="GO" id="GO:0000506">
    <property type="term" value="C:glycosylphosphatidylinositol-N-acetylglucosaminyltransferase (GPI-GnT) complex"/>
    <property type="evidence" value="ECO:0007669"/>
    <property type="project" value="InterPro"/>
</dbReference>
<comment type="similarity">
    <text evidence="2">Belongs to the PIGH family.</text>
</comment>
<dbReference type="InterPro" id="IPR019328">
    <property type="entry name" value="PIGH-H_dom"/>
</dbReference>
<organism evidence="5 6">
    <name type="scientific">Cyclospora cayetanensis</name>
    <dbReference type="NCBI Taxonomy" id="88456"/>
    <lineage>
        <taxon>Eukaryota</taxon>
        <taxon>Sar</taxon>
        <taxon>Alveolata</taxon>
        <taxon>Apicomplexa</taxon>
        <taxon>Conoidasida</taxon>
        <taxon>Coccidia</taxon>
        <taxon>Eucoccidiorida</taxon>
        <taxon>Eimeriorina</taxon>
        <taxon>Eimeriidae</taxon>
        <taxon>Cyclospora</taxon>
    </lineage>
</organism>
<dbReference type="OrthoDB" id="354733at2759"/>
<proteinExistence type="inferred from homology"/>
<dbReference type="PANTHER" id="PTHR15231:SF1">
    <property type="entry name" value="PHOSPHATIDYLINOSITOL N-ACETYLGLUCOSAMINYLTRANSFERASE SUBUNIT H"/>
    <property type="match status" value="1"/>
</dbReference>
<comment type="pathway">
    <text evidence="1">Glycolipid biosynthesis; glycosylphosphatidylinositol-anchor biosynthesis.</text>
</comment>
<dbReference type="InterPro" id="IPR044215">
    <property type="entry name" value="PIG-H"/>
</dbReference>
<keyword evidence="5" id="KW-1185">Reference proteome</keyword>
<dbReference type="RefSeq" id="XP_026189825.1">
    <property type="nucleotide sequence ID" value="XM_026334040.1"/>
</dbReference>
<keyword evidence="3" id="KW-0472">Membrane</keyword>
<sequence length="302" mass="33015">MDTSVRQRIIAACSTTKKIPLLTEAVESAVKKCSSCSCWTRAAVPPEQRTFYCCLCMQTRQRRDCTFWASPWNNSYRTFAAFSDPANASAAAAAEYADSAGRGIGGSNTTAEAALAKFAQAEALMLKSIFRGKLLRILRAALPIILVCSTVYSCSSLTGPLPQVLFLIGAFFSCIPLANMLAAIVRVREEQLTIIGDFGVQLSCRRLLGSSKRFLPMSQVRDVLICEEVNVYRVAYHVALIVGDEQEIIVPFQDFDLRLEDCLAAYEALHCLLKPCVRGKHFKGECEVQTPASAFPGASETA</sequence>
<evidence type="ECO:0000256" key="2">
    <source>
        <dbReference type="ARBA" id="ARBA00009610"/>
    </source>
</evidence>
<dbReference type="GO" id="GO:0006506">
    <property type="term" value="P:GPI anchor biosynthetic process"/>
    <property type="evidence" value="ECO:0007669"/>
    <property type="project" value="UniProtKB-UniPathway"/>
</dbReference>
<dbReference type="Proteomes" id="UP000515125">
    <property type="component" value="Unplaced"/>
</dbReference>
<dbReference type="AlphaFoldDB" id="A0A6P6RRV1"/>
<gene>
    <name evidence="6" type="primary">LOC34621192</name>
</gene>
<evidence type="ECO:0000313" key="5">
    <source>
        <dbReference type="Proteomes" id="UP000515125"/>
    </source>
</evidence>
<feature type="transmembrane region" description="Helical" evidence="3">
    <location>
        <begin position="134"/>
        <end position="152"/>
    </location>
</feature>
<evidence type="ECO:0000259" key="4">
    <source>
        <dbReference type="Pfam" id="PF10181"/>
    </source>
</evidence>
<dbReference type="PANTHER" id="PTHR15231">
    <property type="entry name" value="PHOSPHATIDYLINOSITOL N-ACETYLGLUCOSAMINYLTRANSFERASE SUBUNIT H"/>
    <property type="match status" value="1"/>
</dbReference>
<accession>A0A6P6RRV1</accession>
<name>A0A6P6RRV1_9EIME</name>
<keyword evidence="3" id="KW-1133">Transmembrane helix</keyword>
<feature type="transmembrane region" description="Helical" evidence="3">
    <location>
        <begin position="164"/>
        <end position="185"/>
    </location>
</feature>
<reference evidence="6" key="1">
    <citation type="submission" date="2025-08" db="UniProtKB">
        <authorList>
            <consortium name="RefSeq"/>
        </authorList>
    </citation>
    <scope>IDENTIFICATION</scope>
</reference>
<evidence type="ECO:0000313" key="6">
    <source>
        <dbReference type="RefSeq" id="XP_026189825.1"/>
    </source>
</evidence>
<evidence type="ECO:0000256" key="1">
    <source>
        <dbReference type="ARBA" id="ARBA00004687"/>
    </source>
</evidence>
<feature type="domain" description="Phosphatidylinositol N-acetylglucosaminyltransferase subunit H conserved" evidence="4">
    <location>
        <begin position="192"/>
        <end position="253"/>
    </location>
</feature>
<keyword evidence="3" id="KW-0812">Transmembrane</keyword>
<dbReference type="UniPathway" id="UPA00196"/>
<evidence type="ECO:0000256" key="3">
    <source>
        <dbReference type="SAM" id="Phobius"/>
    </source>
</evidence>